<dbReference type="RefSeq" id="WP_264319670.1">
    <property type="nucleotide sequence ID" value="NZ_JADEXN010000008.1"/>
</dbReference>
<feature type="signal peptide" evidence="3">
    <location>
        <begin position="1"/>
        <end position="25"/>
    </location>
</feature>
<evidence type="ECO:0000256" key="2">
    <source>
        <dbReference type="SAM" id="Coils"/>
    </source>
</evidence>
<dbReference type="InterPro" id="IPR011990">
    <property type="entry name" value="TPR-like_helical_dom_sf"/>
</dbReference>
<evidence type="ECO:0008006" key="6">
    <source>
        <dbReference type="Google" id="ProtNLM"/>
    </source>
</evidence>
<keyword evidence="3" id="KW-0732">Signal</keyword>
<feature type="repeat" description="TPR" evidence="1">
    <location>
        <begin position="70"/>
        <end position="103"/>
    </location>
</feature>
<comment type="caution">
    <text evidence="4">The sequence shown here is derived from an EMBL/GenBank/DDBJ whole genome shotgun (WGS) entry which is preliminary data.</text>
</comment>
<dbReference type="PROSITE" id="PS50005">
    <property type="entry name" value="TPR"/>
    <property type="match status" value="1"/>
</dbReference>
<dbReference type="AlphaFoldDB" id="A0A928VU78"/>
<feature type="chain" id="PRO_5036770447" description="Tetratricopeptide repeat protein" evidence="3">
    <location>
        <begin position="26"/>
        <end position="162"/>
    </location>
</feature>
<gene>
    <name evidence="4" type="ORF">IQ235_01180</name>
</gene>
<dbReference type="Pfam" id="PF13181">
    <property type="entry name" value="TPR_8"/>
    <property type="match status" value="1"/>
</dbReference>
<dbReference type="Gene3D" id="1.25.40.10">
    <property type="entry name" value="Tetratricopeptide repeat domain"/>
    <property type="match status" value="1"/>
</dbReference>
<keyword evidence="1" id="KW-0802">TPR repeat</keyword>
<dbReference type="EMBL" id="JADEXN010000008">
    <property type="protein sequence ID" value="MBE9039408.1"/>
    <property type="molecule type" value="Genomic_DNA"/>
</dbReference>
<keyword evidence="2" id="KW-0175">Coiled coil</keyword>
<protein>
    <recommendedName>
        <fullName evidence="6">Tetratricopeptide repeat protein</fullName>
    </recommendedName>
</protein>
<proteinExistence type="predicted"/>
<dbReference type="SUPFAM" id="SSF48452">
    <property type="entry name" value="TPR-like"/>
    <property type="match status" value="1"/>
</dbReference>
<dbReference type="SMART" id="SM00028">
    <property type="entry name" value="TPR"/>
    <property type="match status" value="2"/>
</dbReference>
<name>A0A928VU78_9CYAN</name>
<evidence type="ECO:0000256" key="3">
    <source>
        <dbReference type="SAM" id="SignalP"/>
    </source>
</evidence>
<evidence type="ECO:0000256" key="1">
    <source>
        <dbReference type="PROSITE-ProRule" id="PRU00339"/>
    </source>
</evidence>
<evidence type="ECO:0000313" key="5">
    <source>
        <dbReference type="Proteomes" id="UP000621799"/>
    </source>
</evidence>
<accession>A0A928VU78</accession>
<evidence type="ECO:0000313" key="4">
    <source>
        <dbReference type="EMBL" id="MBE9039408.1"/>
    </source>
</evidence>
<sequence>MLTRTISIASLTATVLTVLSPVALAQEEELEKFAIDAACPQIIQNRAARVVEFTPPTYESQPIPDNLNTARSWQIVGENAVATGDFHNALQAFDKAIELSSGQEPEILEQRGWVYHIRDNHNRAIADLKAAARLYEERENRLARADTCQMISYVEQEQDRNS</sequence>
<organism evidence="4 5">
    <name type="scientific">Zarconia navalis LEGE 11467</name>
    <dbReference type="NCBI Taxonomy" id="1828826"/>
    <lineage>
        <taxon>Bacteria</taxon>
        <taxon>Bacillati</taxon>
        <taxon>Cyanobacteriota</taxon>
        <taxon>Cyanophyceae</taxon>
        <taxon>Oscillatoriophycideae</taxon>
        <taxon>Oscillatoriales</taxon>
        <taxon>Oscillatoriales incertae sedis</taxon>
        <taxon>Zarconia</taxon>
        <taxon>Zarconia navalis</taxon>
    </lineage>
</organism>
<dbReference type="Proteomes" id="UP000621799">
    <property type="component" value="Unassembled WGS sequence"/>
</dbReference>
<reference evidence="4" key="1">
    <citation type="submission" date="2020-10" db="EMBL/GenBank/DDBJ databases">
        <authorList>
            <person name="Castelo-Branco R."/>
            <person name="Eusebio N."/>
            <person name="Adriana R."/>
            <person name="Vieira A."/>
            <person name="Brugerolle De Fraissinette N."/>
            <person name="Rezende De Castro R."/>
            <person name="Schneider M.P."/>
            <person name="Vasconcelos V."/>
            <person name="Leao P.N."/>
        </authorList>
    </citation>
    <scope>NUCLEOTIDE SEQUENCE</scope>
    <source>
        <strain evidence="4">LEGE 11467</strain>
    </source>
</reference>
<feature type="coiled-coil region" evidence="2">
    <location>
        <begin position="118"/>
        <end position="145"/>
    </location>
</feature>
<dbReference type="InterPro" id="IPR019734">
    <property type="entry name" value="TPR_rpt"/>
</dbReference>
<keyword evidence="5" id="KW-1185">Reference proteome</keyword>